<reference evidence="3 4" key="1">
    <citation type="submission" date="2022-05" db="EMBL/GenBank/DDBJ databases">
        <title>Novel Pseudomonas spp. Isolated from a Rainbow Trout Aquaculture Facility.</title>
        <authorList>
            <person name="Testerman T."/>
            <person name="Graf J."/>
        </authorList>
    </citation>
    <scope>NUCLEOTIDE SEQUENCE [LARGE SCALE GENOMIC DNA]</scope>
    <source>
        <strain evidence="3 4">ID1042</strain>
    </source>
</reference>
<feature type="signal peptide" evidence="1">
    <location>
        <begin position="1"/>
        <end position="25"/>
    </location>
</feature>
<dbReference type="EMBL" id="JAMDHA010000027">
    <property type="protein sequence ID" value="MDD1010295.1"/>
    <property type="molecule type" value="Genomic_DNA"/>
</dbReference>
<dbReference type="Gene3D" id="3.30.70.100">
    <property type="match status" value="1"/>
</dbReference>
<comment type="caution">
    <text evidence="3">The sequence shown here is derived from an EMBL/GenBank/DDBJ whole genome shotgun (WGS) entry which is preliminary data.</text>
</comment>
<keyword evidence="1" id="KW-0732">Signal</keyword>
<evidence type="ECO:0000259" key="2">
    <source>
        <dbReference type="PROSITE" id="PS50846"/>
    </source>
</evidence>
<gene>
    <name evidence="3" type="ORF">M5G27_22720</name>
</gene>
<dbReference type="RefSeq" id="WP_206542466.1">
    <property type="nucleotide sequence ID" value="NZ_JAMDHA010000027.1"/>
</dbReference>
<keyword evidence="4" id="KW-1185">Reference proteome</keyword>
<proteinExistence type="predicted"/>
<dbReference type="InterPro" id="IPR006121">
    <property type="entry name" value="HMA_dom"/>
</dbReference>
<dbReference type="SUPFAM" id="SSF55008">
    <property type="entry name" value="HMA, heavy metal-associated domain"/>
    <property type="match status" value="1"/>
</dbReference>
<dbReference type="CDD" id="cd00371">
    <property type="entry name" value="HMA"/>
    <property type="match status" value="1"/>
</dbReference>
<dbReference type="InterPro" id="IPR036163">
    <property type="entry name" value="HMA_dom_sf"/>
</dbReference>
<protein>
    <submittedName>
        <fullName evidence="3">Heavy-metal-associated domain-containing protein</fullName>
    </submittedName>
</protein>
<dbReference type="GO" id="GO:0046872">
    <property type="term" value="F:metal ion binding"/>
    <property type="evidence" value="ECO:0007669"/>
    <property type="project" value="InterPro"/>
</dbReference>
<feature type="chain" id="PRO_5040731191" evidence="1">
    <location>
        <begin position="26"/>
        <end position="109"/>
    </location>
</feature>
<dbReference type="Proteomes" id="UP001148185">
    <property type="component" value="Unassembled WGS sequence"/>
</dbReference>
<dbReference type="Pfam" id="PF00403">
    <property type="entry name" value="HMA"/>
    <property type="match status" value="1"/>
</dbReference>
<sequence>MNFRASTQRMFLTLTIALMATGVLAAPPTYRLYVDGLSCPFCAYGIEKKLNAVEGVESFETNIKDGTVTVTMKNGAPLSEAAAKQAVKAAGFSLRKLEPVQSAPAEQTK</sequence>
<name>A0A9X4C5A1_9PSED</name>
<feature type="domain" description="HMA" evidence="2">
    <location>
        <begin position="28"/>
        <end position="95"/>
    </location>
</feature>
<dbReference type="AlphaFoldDB" id="A0A9X4C5A1"/>
<accession>A0A9X4C5A1</accession>
<evidence type="ECO:0000313" key="4">
    <source>
        <dbReference type="Proteomes" id="UP001148185"/>
    </source>
</evidence>
<evidence type="ECO:0000256" key="1">
    <source>
        <dbReference type="SAM" id="SignalP"/>
    </source>
</evidence>
<evidence type="ECO:0000313" key="3">
    <source>
        <dbReference type="EMBL" id="MDD1010295.1"/>
    </source>
</evidence>
<organism evidence="3 4">
    <name type="scientific">Pseudomonas shahriarae</name>
    <dbReference type="NCBI Taxonomy" id="2745512"/>
    <lineage>
        <taxon>Bacteria</taxon>
        <taxon>Pseudomonadati</taxon>
        <taxon>Pseudomonadota</taxon>
        <taxon>Gammaproteobacteria</taxon>
        <taxon>Pseudomonadales</taxon>
        <taxon>Pseudomonadaceae</taxon>
        <taxon>Pseudomonas</taxon>
    </lineage>
</organism>
<dbReference type="PROSITE" id="PS50846">
    <property type="entry name" value="HMA_2"/>
    <property type="match status" value="1"/>
</dbReference>